<dbReference type="PANTHER" id="PTHR38033">
    <property type="entry name" value="MEMBRANE PROTEIN-RELATED"/>
    <property type="match status" value="1"/>
</dbReference>
<dbReference type="InterPro" id="IPR038522">
    <property type="entry name" value="T4/T6SS_DotU_sf"/>
</dbReference>
<dbReference type="PANTHER" id="PTHR38033:SF1">
    <property type="entry name" value="DOTU FAMILY TYPE IV_VI SECRETION SYSTEM PROTEIN"/>
    <property type="match status" value="1"/>
</dbReference>
<keyword evidence="1" id="KW-0472">Membrane</keyword>
<name>A0A2J8I7L3_VIBDI</name>
<keyword evidence="1" id="KW-1133">Transmembrane helix</keyword>
<gene>
    <name evidence="3" type="ORF">C1N32_00210</name>
</gene>
<dbReference type="OrthoDB" id="345640at2"/>
<sequence>MNVNKKETPLSRLLFDDVEKINFDQDYWFQLRGASANCFIDAATPLLGLSLRVRSLAQCPTIEAIYDQTIEEIKSIEIELIEQGIDHPTLMAYRYVLCAYLDEAVMGTEWGSSSSWAEYSMLSRFHNETWGGEKVFSILTRLLIEPDRYKALLQFVYHCLILGFEGKYKVMDGGQAEREKVISRLHLILSGANEEDIGGLISPSNNVVKSKYKISQQLPVWSIFAGFFLFLTGVFLGYSYLLHKKSTDVLTQLNQIL</sequence>
<proteinExistence type="predicted"/>
<dbReference type="Gene3D" id="1.25.40.590">
    <property type="entry name" value="Type IV / VI secretion system, DotU"/>
    <property type="match status" value="1"/>
</dbReference>
<evidence type="ECO:0000313" key="4">
    <source>
        <dbReference type="Proteomes" id="UP000236449"/>
    </source>
</evidence>
<evidence type="ECO:0000256" key="1">
    <source>
        <dbReference type="SAM" id="Phobius"/>
    </source>
</evidence>
<keyword evidence="1" id="KW-0812">Transmembrane</keyword>
<reference evidence="3 4" key="1">
    <citation type="submission" date="2018-01" db="EMBL/GenBank/DDBJ databases">
        <title>Draft genome sequences of six Vibrio diazotrophicus strains isolated from deep-sea sediments of the Baltic Sea.</title>
        <authorList>
            <person name="Castillo D."/>
            <person name="Vandieken V."/>
            <person name="Chiang O."/>
            <person name="Middelboe M."/>
        </authorList>
    </citation>
    <scope>NUCLEOTIDE SEQUENCE [LARGE SCALE GENOMIC DNA]</scope>
    <source>
        <strain evidence="3 4">60.27F</strain>
    </source>
</reference>
<accession>A0A2J8I7L3</accession>
<organism evidence="3 4">
    <name type="scientific">Vibrio diazotrophicus</name>
    <dbReference type="NCBI Taxonomy" id="685"/>
    <lineage>
        <taxon>Bacteria</taxon>
        <taxon>Pseudomonadati</taxon>
        <taxon>Pseudomonadota</taxon>
        <taxon>Gammaproteobacteria</taxon>
        <taxon>Vibrionales</taxon>
        <taxon>Vibrionaceae</taxon>
        <taxon>Vibrio</taxon>
    </lineage>
</organism>
<dbReference type="EMBL" id="POSK01000001">
    <property type="protein sequence ID" value="PNI06474.1"/>
    <property type="molecule type" value="Genomic_DNA"/>
</dbReference>
<protein>
    <submittedName>
        <fullName evidence="3">Type IV secretion protein DotU</fullName>
    </submittedName>
</protein>
<dbReference type="Proteomes" id="UP000236449">
    <property type="component" value="Unassembled WGS sequence"/>
</dbReference>
<feature type="domain" description="Type IV / VI secretion system DotU" evidence="2">
    <location>
        <begin position="39"/>
        <end position="240"/>
    </location>
</feature>
<dbReference type="InterPro" id="IPR017732">
    <property type="entry name" value="T4/T6SS_DotU"/>
</dbReference>
<dbReference type="AlphaFoldDB" id="A0A2J8I7L3"/>
<evidence type="ECO:0000259" key="2">
    <source>
        <dbReference type="Pfam" id="PF09850"/>
    </source>
</evidence>
<dbReference type="NCBIfam" id="TIGR03349">
    <property type="entry name" value="IV_VI_DotU"/>
    <property type="match status" value="1"/>
</dbReference>
<feature type="transmembrane region" description="Helical" evidence="1">
    <location>
        <begin position="218"/>
        <end position="241"/>
    </location>
</feature>
<dbReference type="NCBIfam" id="NF038228">
    <property type="entry name" value="IcmH_DotU_IVB"/>
    <property type="match status" value="1"/>
</dbReference>
<comment type="caution">
    <text evidence="3">The sequence shown here is derived from an EMBL/GenBank/DDBJ whole genome shotgun (WGS) entry which is preliminary data.</text>
</comment>
<dbReference type="RefSeq" id="WP_102965052.1">
    <property type="nucleotide sequence ID" value="NZ_POSK01000001.1"/>
</dbReference>
<evidence type="ECO:0000313" key="3">
    <source>
        <dbReference type="EMBL" id="PNI06474.1"/>
    </source>
</evidence>
<dbReference type="Pfam" id="PF09850">
    <property type="entry name" value="DotU"/>
    <property type="match status" value="1"/>
</dbReference>